<proteinExistence type="predicted"/>
<evidence type="ECO:0000313" key="1">
    <source>
        <dbReference type="EMBL" id="OSO87052.1"/>
    </source>
</evidence>
<reference evidence="2" key="1">
    <citation type="submission" date="2017-04" db="EMBL/GenBank/DDBJ databases">
        <authorList>
            <person name="Abreu V.A."/>
            <person name="Popin R.V."/>
            <person name="Rigonato J."/>
            <person name="Andreote A.P."/>
            <person name="Schaker P.C."/>
            <person name="Hoff-Risseti C."/>
            <person name="Alvarenga D.O."/>
            <person name="Varani A.M."/>
            <person name="Fiore M.F."/>
        </authorList>
    </citation>
    <scope>NUCLEOTIDE SEQUENCE [LARGE SCALE GENOMIC DNA]</scope>
    <source>
        <strain evidence="2">CENA303</strain>
    </source>
</reference>
<comment type="caution">
    <text evidence="1">The sequence shown here is derived from an EMBL/GenBank/DDBJ whole genome shotgun (WGS) entry which is preliminary data.</text>
</comment>
<organism evidence="1 2">
    <name type="scientific">Cylindrospermopsis raciborskii CENA303</name>
    <dbReference type="NCBI Taxonomy" id="1170769"/>
    <lineage>
        <taxon>Bacteria</taxon>
        <taxon>Bacillati</taxon>
        <taxon>Cyanobacteriota</taxon>
        <taxon>Cyanophyceae</taxon>
        <taxon>Nostocales</taxon>
        <taxon>Aphanizomenonaceae</taxon>
        <taxon>Cylindrospermopsis</taxon>
    </lineage>
</organism>
<protein>
    <submittedName>
        <fullName evidence="1">Uncharacterized protein</fullName>
    </submittedName>
</protein>
<sequence length="372" mass="42281">MSNSSYLTSKFSRQRVITRLLTWLYGEDALFRSETGLIYPVNVRSWVDAPKESKEVLGDLRSETRQFPSSSWLLNEMQQKNKHLWNGKTYALDPKSNRETITGGEYRLHCILGSYFDTVNTCTILEVELERAMAQLGPDPSPEQCYEALPLRRQLHGDHRGQNALQDAWTGRNRSAAIAISCCFVVNVGSKPNPQYRYFLRRRSDQVADGAGQYHIVPSMVFQPTGTDPFDPDSYNLEKTILKEVAEELFNYEEGDFNPLSYPEIADLKTLLDQGGATLKITGIGMDLLCLRPEFLTLLYIQDSSWFERHGGSICFSEHEYDYDPSSRKSWRSILDGEPFQSEGELAPHRCVATGAISALLARQYLLQHLVV</sequence>
<accession>A0A1X4G2U5</accession>
<dbReference type="RefSeq" id="WP_085729242.1">
    <property type="nucleotide sequence ID" value="NZ_NBYN01000074.1"/>
</dbReference>
<dbReference type="AlphaFoldDB" id="A0A1X4G2U5"/>
<evidence type="ECO:0000313" key="2">
    <source>
        <dbReference type="Proteomes" id="UP000192997"/>
    </source>
</evidence>
<name>A0A1X4G2U5_9CYAN</name>
<dbReference type="EMBL" id="NBYN01000074">
    <property type="protein sequence ID" value="OSO87052.1"/>
    <property type="molecule type" value="Genomic_DNA"/>
</dbReference>
<dbReference type="Proteomes" id="UP000192997">
    <property type="component" value="Unassembled WGS sequence"/>
</dbReference>
<gene>
    <name evidence="1" type="ORF">B7O87_15335</name>
</gene>